<dbReference type="AlphaFoldDB" id="A0A1G7IEW9"/>
<name>A0A1G7IEW9_9EURY</name>
<gene>
    <name evidence="2" type="ORF">SAMN04488067_10219</name>
</gene>
<proteinExistence type="predicted"/>
<evidence type="ECO:0000256" key="1">
    <source>
        <dbReference type="SAM" id="MobiDB-lite"/>
    </source>
</evidence>
<accession>A0A1G7IEW9</accession>
<organism evidence="2 3">
    <name type="scientific">Halorubrum xinjiangense</name>
    <dbReference type="NCBI Taxonomy" id="261291"/>
    <lineage>
        <taxon>Archaea</taxon>
        <taxon>Methanobacteriati</taxon>
        <taxon>Methanobacteriota</taxon>
        <taxon>Stenosarchaea group</taxon>
        <taxon>Halobacteria</taxon>
        <taxon>Halobacteriales</taxon>
        <taxon>Haloferacaceae</taxon>
        <taxon>Halorubrum</taxon>
    </lineage>
</organism>
<evidence type="ECO:0008006" key="4">
    <source>
        <dbReference type="Google" id="ProtNLM"/>
    </source>
</evidence>
<protein>
    <recommendedName>
        <fullName evidence="4">PRC-barrel domain-containing protein</fullName>
    </recommendedName>
</protein>
<sequence length="76" mass="8223">MELTADAEGKRVVNQEGTKIGTVSAVEGSRAHVHPDPGVSDTIKSKLGWGDADEETYPVDEADIESVDDDEVRLKR</sequence>
<dbReference type="EMBL" id="FNBO01000002">
    <property type="protein sequence ID" value="SDF11175.1"/>
    <property type="molecule type" value="Genomic_DNA"/>
</dbReference>
<dbReference type="RefSeq" id="WP_149797570.1">
    <property type="nucleotide sequence ID" value="NZ_FNBO01000002.1"/>
</dbReference>
<evidence type="ECO:0000313" key="3">
    <source>
        <dbReference type="Proteomes" id="UP000324020"/>
    </source>
</evidence>
<feature type="region of interest" description="Disordered" evidence="1">
    <location>
        <begin position="54"/>
        <end position="76"/>
    </location>
</feature>
<evidence type="ECO:0000313" key="2">
    <source>
        <dbReference type="EMBL" id="SDF11175.1"/>
    </source>
</evidence>
<keyword evidence="3" id="KW-1185">Reference proteome</keyword>
<reference evidence="2 3" key="1">
    <citation type="submission" date="2016-10" db="EMBL/GenBank/DDBJ databases">
        <authorList>
            <person name="Varghese N."/>
            <person name="Submissions S."/>
        </authorList>
    </citation>
    <scope>NUCLEOTIDE SEQUENCE [LARGE SCALE GENOMIC DNA]</scope>
    <source>
        <strain evidence="2 3">CGMCC 1.3527</strain>
    </source>
</reference>
<dbReference type="Proteomes" id="UP000324020">
    <property type="component" value="Unassembled WGS sequence"/>
</dbReference>
<dbReference type="OrthoDB" id="229248at2157"/>